<reference evidence="9" key="1">
    <citation type="submission" date="2018-05" db="EMBL/GenBank/DDBJ databases">
        <authorList>
            <person name="Lanie J.A."/>
            <person name="Ng W.-L."/>
            <person name="Kazmierczak K.M."/>
            <person name="Andrzejewski T.M."/>
            <person name="Davidsen T.M."/>
            <person name="Wayne K.J."/>
            <person name="Tettelin H."/>
            <person name="Glass J.I."/>
            <person name="Rusch D."/>
            <person name="Podicherti R."/>
            <person name="Tsui H.-C.T."/>
            <person name="Winkler M.E."/>
        </authorList>
    </citation>
    <scope>NUCLEOTIDE SEQUENCE</scope>
</reference>
<dbReference type="PROSITE" id="PS00153">
    <property type="entry name" value="ATPASE_GAMMA"/>
    <property type="match status" value="1"/>
</dbReference>
<dbReference type="PRINTS" id="PR00126">
    <property type="entry name" value="ATPASEGAMMA"/>
</dbReference>
<evidence type="ECO:0000256" key="2">
    <source>
        <dbReference type="ARBA" id="ARBA00007681"/>
    </source>
</evidence>
<dbReference type="HAMAP" id="MF_00815">
    <property type="entry name" value="ATP_synth_gamma_bact"/>
    <property type="match status" value="1"/>
</dbReference>
<evidence type="ECO:0000256" key="4">
    <source>
        <dbReference type="ARBA" id="ARBA00022781"/>
    </source>
</evidence>
<evidence type="ECO:0000313" key="9">
    <source>
        <dbReference type="EMBL" id="SVA20895.1"/>
    </source>
</evidence>
<keyword evidence="5" id="KW-0406">Ion transport</keyword>
<evidence type="ECO:0000256" key="7">
    <source>
        <dbReference type="ARBA" id="ARBA00023196"/>
    </source>
</evidence>
<accession>A0A381TY12</accession>
<evidence type="ECO:0000256" key="8">
    <source>
        <dbReference type="ARBA" id="ARBA00023310"/>
    </source>
</evidence>
<comment type="subcellular location">
    <subcellularLocation>
        <location evidence="1">Membrane</location>
        <topology evidence="1">Peripheral membrane protein</topology>
    </subcellularLocation>
</comment>
<dbReference type="InterPro" id="IPR023632">
    <property type="entry name" value="ATP_synth_F1_gsu_CS"/>
</dbReference>
<dbReference type="GO" id="GO:0046933">
    <property type="term" value="F:proton-transporting ATP synthase activity, rotational mechanism"/>
    <property type="evidence" value="ECO:0007669"/>
    <property type="project" value="InterPro"/>
</dbReference>
<name>A0A381TY12_9ZZZZ</name>
<evidence type="ECO:0000256" key="3">
    <source>
        <dbReference type="ARBA" id="ARBA00022448"/>
    </source>
</evidence>
<dbReference type="EMBL" id="UINC01005368">
    <property type="protein sequence ID" value="SVA20895.1"/>
    <property type="molecule type" value="Genomic_DNA"/>
</dbReference>
<keyword evidence="7" id="KW-0139">CF(1)</keyword>
<keyword evidence="3" id="KW-0813">Transport</keyword>
<dbReference type="CDD" id="cd12151">
    <property type="entry name" value="F1-ATPase_gamma"/>
    <property type="match status" value="1"/>
</dbReference>
<evidence type="ECO:0000256" key="1">
    <source>
        <dbReference type="ARBA" id="ARBA00004170"/>
    </source>
</evidence>
<organism evidence="9">
    <name type="scientific">marine metagenome</name>
    <dbReference type="NCBI Taxonomy" id="408172"/>
    <lineage>
        <taxon>unclassified sequences</taxon>
        <taxon>metagenomes</taxon>
        <taxon>ecological metagenomes</taxon>
    </lineage>
</organism>
<sequence>MPSLLDVRRRVRAVKSTEQITKAMKMVAASKLRRAQDQILGARPFAHHMLRVLNDMATRVEPSAHPLLREHAVTAGRTLIFVITADKGLCGSFNTNIIKTAERFAVEDPDREVALGLVGRKGRDFFNRRGFDVRYELVNLFAKLSSKDSQAIAETAIDDYMNERVDTVYLVYNEFKSVLQQRVVVERLLPIGRLVPDDMTAKPVAPMDHDAAKTELLIDYLYEPAAQEIFSKLIPHHVEIQIYRALLESAAAEHAARMTAMDAATKNSGELIEQLTIYMNKVRQAAITREIIEVVSGAEAL</sequence>
<dbReference type="Gene3D" id="3.40.1380.10">
    <property type="match status" value="1"/>
</dbReference>
<gene>
    <name evidence="9" type="ORF">METZ01_LOCUS73749</name>
</gene>
<dbReference type="AlphaFoldDB" id="A0A381TY12"/>
<dbReference type="Gene3D" id="1.10.287.80">
    <property type="entry name" value="ATP synthase, gamma subunit, helix hairpin domain"/>
    <property type="match status" value="1"/>
</dbReference>
<dbReference type="Pfam" id="PF00231">
    <property type="entry name" value="ATP-synt"/>
    <property type="match status" value="1"/>
</dbReference>
<dbReference type="GO" id="GO:0045259">
    <property type="term" value="C:proton-transporting ATP synthase complex"/>
    <property type="evidence" value="ECO:0007669"/>
    <property type="project" value="UniProtKB-KW"/>
</dbReference>
<keyword evidence="6" id="KW-0472">Membrane</keyword>
<protein>
    <recommendedName>
        <fullName evidence="10">ATP synthase gamma chain</fullName>
    </recommendedName>
</protein>
<evidence type="ECO:0000256" key="5">
    <source>
        <dbReference type="ARBA" id="ARBA00023065"/>
    </source>
</evidence>
<comment type="similarity">
    <text evidence="2">Belongs to the ATPase gamma chain family.</text>
</comment>
<dbReference type="SUPFAM" id="SSF52943">
    <property type="entry name" value="ATP synthase (F1-ATPase), gamma subunit"/>
    <property type="match status" value="1"/>
</dbReference>
<proteinExistence type="inferred from homology"/>
<dbReference type="PANTHER" id="PTHR11693">
    <property type="entry name" value="ATP SYNTHASE GAMMA CHAIN"/>
    <property type="match status" value="1"/>
</dbReference>
<keyword evidence="8" id="KW-0066">ATP synthesis</keyword>
<dbReference type="NCBIfam" id="TIGR01146">
    <property type="entry name" value="ATPsyn_F1gamma"/>
    <property type="match status" value="1"/>
</dbReference>
<dbReference type="PANTHER" id="PTHR11693:SF22">
    <property type="entry name" value="ATP SYNTHASE SUBUNIT GAMMA, MITOCHONDRIAL"/>
    <property type="match status" value="1"/>
</dbReference>
<dbReference type="InterPro" id="IPR035968">
    <property type="entry name" value="ATP_synth_F1_ATPase_gsu"/>
</dbReference>
<keyword evidence="4" id="KW-0375">Hydrogen ion transport</keyword>
<evidence type="ECO:0000256" key="6">
    <source>
        <dbReference type="ARBA" id="ARBA00023136"/>
    </source>
</evidence>
<evidence type="ECO:0008006" key="10">
    <source>
        <dbReference type="Google" id="ProtNLM"/>
    </source>
</evidence>
<dbReference type="InterPro" id="IPR000131">
    <property type="entry name" value="ATP_synth_F1_gsu"/>
</dbReference>